<dbReference type="EMBL" id="JBBVGT010000003">
    <property type="protein sequence ID" value="MFB5946864.1"/>
    <property type="molecule type" value="Genomic_DNA"/>
</dbReference>
<gene>
    <name evidence="1" type="ORF">WKR92_13600</name>
</gene>
<evidence type="ECO:0000313" key="1">
    <source>
        <dbReference type="EMBL" id="MFB5946864.1"/>
    </source>
</evidence>
<organism evidence="1 2">
    <name type="scientific">Albibacterium profundi</name>
    <dbReference type="NCBI Taxonomy" id="3134906"/>
    <lineage>
        <taxon>Bacteria</taxon>
        <taxon>Pseudomonadati</taxon>
        <taxon>Bacteroidota</taxon>
        <taxon>Sphingobacteriia</taxon>
        <taxon>Sphingobacteriales</taxon>
        <taxon>Sphingobacteriaceae</taxon>
        <taxon>Albibacterium</taxon>
    </lineage>
</organism>
<protein>
    <recommendedName>
        <fullName evidence="3">Lipoprotein</fullName>
    </recommendedName>
</protein>
<comment type="caution">
    <text evidence="1">The sequence shown here is derived from an EMBL/GenBank/DDBJ whole genome shotgun (WGS) entry which is preliminary data.</text>
</comment>
<dbReference type="Proteomes" id="UP001580928">
    <property type="component" value="Unassembled WGS sequence"/>
</dbReference>
<accession>A0ABV5CHC0</accession>
<keyword evidence="2" id="KW-1185">Reference proteome</keyword>
<dbReference type="PROSITE" id="PS51257">
    <property type="entry name" value="PROKAR_LIPOPROTEIN"/>
    <property type="match status" value="1"/>
</dbReference>
<evidence type="ECO:0008006" key="3">
    <source>
        <dbReference type="Google" id="ProtNLM"/>
    </source>
</evidence>
<name>A0ABV5CHC0_9SPHI</name>
<proteinExistence type="predicted"/>
<reference evidence="1 2" key="1">
    <citation type="submission" date="2024-04" db="EMBL/GenBank/DDBJ databases">
        <title>Albibacterium profundi sp. nov., isolated from sediment of the Challenger Deep of Mariana Trench.</title>
        <authorList>
            <person name="Wang Y."/>
        </authorList>
    </citation>
    <scope>NUCLEOTIDE SEQUENCE [LARGE SCALE GENOMIC DNA]</scope>
    <source>
        <strain evidence="1 2">RHL897</strain>
    </source>
</reference>
<dbReference type="RefSeq" id="WP_375558393.1">
    <property type="nucleotide sequence ID" value="NZ_JBBVGT010000003.1"/>
</dbReference>
<evidence type="ECO:0000313" key="2">
    <source>
        <dbReference type="Proteomes" id="UP001580928"/>
    </source>
</evidence>
<sequence length="164" mass="18524">MKRKNINFILIGFLAFFIIGCLGERSLKDEDSADSTDMTTENVSATIPDEAMCFLRTDGTKHQDSTYVYIRLKGDSVSGIHHWVPDLKDARRGVITGTKRGDTIDVVWNYTQEGISDTLHTVFLMEDGLLKQQAYAVREDGRQVLDPNAPFDIIYNPTDCPKFE</sequence>